<evidence type="ECO:0000313" key="2">
    <source>
        <dbReference type="EMBL" id="TCL56763.1"/>
    </source>
</evidence>
<evidence type="ECO:0000256" key="1">
    <source>
        <dbReference type="ARBA" id="ARBA00023172"/>
    </source>
</evidence>
<evidence type="ECO:0008006" key="4">
    <source>
        <dbReference type="Google" id="ProtNLM"/>
    </source>
</evidence>
<dbReference type="EMBL" id="SLUM01000012">
    <property type="protein sequence ID" value="TCL56763.1"/>
    <property type="molecule type" value="Genomic_DNA"/>
</dbReference>
<dbReference type="GO" id="GO:0006310">
    <property type="term" value="P:DNA recombination"/>
    <property type="evidence" value="ECO:0007669"/>
    <property type="project" value="UniProtKB-KW"/>
</dbReference>
<protein>
    <recommendedName>
        <fullName evidence="4">Phage integrase family protein</fullName>
    </recommendedName>
</protein>
<gene>
    <name evidence="2" type="ORF">EDD77_11276</name>
</gene>
<dbReference type="Proteomes" id="UP000295184">
    <property type="component" value="Unassembled WGS sequence"/>
</dbReference>
<sequence>MSHSKNDFPIMGGTGRQVTKPYRGSYDAFYKLINPNTKKPYTNAELAAELEHRQQEYSVLAQLISPDLEEIQKKARSHPNAEFKLARRGKSRKKAEELLHQEAYPILERIAKLLFRPLWKSNLKCGNVTVRDYVHFVGDTLYADKSLKEAASLRSCINRIILPMIGDIQLHQLSPDRQKAIVQRLNSRLKNDETISLTAKTHTQAAYRLLFQSLVQNGYPAAREGVRLSDEITRIKRQNRGIINSCRENHLDDTFRAALFSVLAPADRLYDLWLVALIYTGLAPNEIPALCFGDIDQLELRDENCYTITVTKQIRDTNTVCRAISADNDDFPIHRLRRVVLAPWVANVMLKYIEYLHSSGYSDAQIADMRLSGTISGKIVGAKDIRDRINSIMQQAGIPKANIPRTKKSGKSRFQTEKRDIELLQRDAKYIAKCCGADDAMVHAMFGLPATTMDEQHYLDTLCDDYAVTRYLRLRRYTPFSDQSVPQRRIFRIENNTDTAQTIRINSNYAILASWRSNN</sequence>
<reference evidence="2 3" key="1">
    <citation type="submission" date="2019-03" db="EMBL/GenBank/DDBJ databases">
        <title>Genomic Encyclopedia of Type Strains, Phase IV (KMG-IV): sequencing the most valuable type-strain genomes for metagenomic binning, comparative biology and taxonomic classification.</title>
        <authorList>
            <person name="Goeker M."/>
        </authorList>
    </citation>
    <scope>NUCLEOTIDE SEQUENCE [LARGE SCALE GENOMIC DNA]</scope>
    <source>
        <strain evidence="2 3">DSM 100451</strain>
    </source>
</reference>
<evidence type="ECO:0000313" key="3">
    <source>
        <dbReference type="Proteomes" id="UP000295184"/>
    </source>
</evidence>
<dbReference type="SUPFAM" id="SSF56349">
    <property type="entry name" value="DNA breaking-rejoining enzymes"/>
    <property type="match status" value="1"/>
</dbReference>
<dbReference type="GO" id="GO:0003677">
    <property type="term" value="F:DNA binding"/>
    <property type="evidence" value="ECO:0007669"/>
    <property type="project" value="InterPro"/>
</dbReference>
<organism evidence="2 3">
    <name type="scientific">Allofournierella massiliensis</name>
    <dbReference type="NCBI Taxonomy" id="1650663"/>
    <lineage>
        <taxon>Bacteria</taxon>
        <taxon>Bacillati</taxon>
        <taxon>Bacillota</taxon>
        <taxon>Clostridia</taxon>
        <taxon>Eubacteriales</taxon>
        <taxon>Oscillospiraceae</taxon>
        <taxon>Allofournierella</taxon>
    </lineage>
</organism>
<keyword evidence="1" id="KW-0233">DNA recombination</keyword>
<name>A0A4R1QUC6_9FIRM</name>
<proteinExistence type="predicted"/>
<accession>A0A4R1QUC6</accession>
<dbReference type="AlphaFoldDB" id="A0A4R1QUC6"/>
<dbReference type="OrthoDB" id="1833682at2"/>
<comment type="caution">
    <text evidence="2">The sequence shown here is derived from an EMBL/GenBank/DDBJ whole genome shotgun (WGS) entry which is preliminary data.</text>
</comment>
<dbReference type="Gene3D" id="1.10.443.10">
    <property type="entry name" value="Intergrase catalytic core"/>
    <property type="match status" value="1"/>
</dbReference>
<dbReference type="STRING" id="1650663.GCA_001486665_01922"/>
<dbReference type="GO" id="GO:0015074">
    <property type="term" value="P:DNA integration"/>
    <property type="evidence" value="ECO:0007669"/>
    <property type="project" value="InterPro"/>
</dbReference>
<dbReference type="InterPro" id="IPR013762">
    <property type="entry name" value="Integrase-like_cat_sf"/>
</dbReference>
<dbReference type="InterPro" id="IPR011010">
    <property type="entry name" value="DNA_brk_join_enz"/>
</dbReference>
<dbReference type="RefSeq" id="WP_058964318.1">
    <property type="nucleotide sequence ID" value="NZ_CABKVM010000017.1"/>
</dbReference>